<dbReference type="EMBL" id="OZ021736">
    <property type="protein sequence ID" value="CAK9315282.1"/>
    <property type="molecule type" value="Genomic_DNA"/>
</dbReference>
<reference evidence="2 3" key="1">
    <citation type="submission" date="2024-03" db="EMBL/GenBank/DDBJ databases">
        <authorList>
            <person name="Gkanogiannis A."/>
            <person name="Becerra Lopez-Lavalle L."/>
        </authorList>
    </citation>
    <scope>NUCLEOTIDE SEQUENCE [LARGE SCALE GENOMIC DNA]</scope>
</reference>
<accession>A0ABP0Y5N0</accession>
<organism evidence="2 3">
    <name type="scientific">Citrullus colocynthis</name>
    <name type="common">colocynth</name>
    <dbReference type="NCBI Taxonomy" id="252529"/>
    <lineage>
        <taxon>Eukaryota</taxon>
        <taxon>Viridiplantae</taxon>
        <taxon>Streptophyta</taxon>
        <taxon>Embryophyta</taxon>
        <taxon>Tracheophyta</taxon>
        <taxon>Spermatophyta</taxon>
        <taxon>Magnoliopsida</taxon>
        <taxon>eudicotyledons</taxon>
        <taxon>Gunneridae</taxon>
        <taxon>Pentapetalae</taxon>
        <taxon>rosids</taxon>
        <taxon>fabids</taxon>
        <taxon>Cucurbitales</taxon>
        <taxon>Cucurbitaceae</taxon>
        <taxon>Benincaseae</taxon>
        <taxon>Citrullus</taxon>
    </lineage>
</organism>
<keyword evidence="1" id="KW-1133">Transmembrane helix</keyword>
<evidence type="ECO:0000256" key="1">
    <source>
        <dbReference type="SAM" id="Phobius"/>
    </source>
</evidence>
<evidence type="ECO:0000313" key="2">
    <source>
        <dbReference type="EMBL" id="CAK9315282.1"/>
    </source>
</evidence>
<dbReference type="Proteomes" id="UP001642487">
    <property type="component" value="Chromosome 2"/>
</dbReference>
<feature type="transmembrane region" description="Helical" evidence="1">
    <location>
        <begin position="63"/>
        <end position="83"/>
    </location>
</feature>
<name>A0ABP0Y5N0_9ROSI</name>
<evidence type="ECO:0000313" key="3">
    <source>
        <dbReference type="Proteomes" id="UP001642487"/>
    </source>
</evidence>
<keyword evidence="3" id="KW-1185">Reference proteome</keyword>
<feature type="transmembrane region" description="Helical" evidence="1">
    <location>
        <begin position="36"/>
        <end position="56"/>
    </location>
</feature>
<protein>
    <submittedName>
        <fullName evidence="2">Uncharacterized protein</fullName>
    </submittedName>
</protein>
<gene>
    <name evidence="2" type="ORF">CITCOLO1_LOCUS7068</name>
</gene>
<sequence length="88" mass="9928">MRKRAVSISSRMLTLHILDGFGTRNQRQGNGEKENQASALLLLLLLLPLFAFSTIFTNTHQDLCSVLFPSLLGSLFFSFWILIVPMET</sequence>
<proteinExistence type="predicted"/>
<keyword evidence="1" id="KW-0812">Transmembrane</keyword>
<keyword evidence="1" id="KW-0472">Membrane</keyword>